<proteinExistence type="predicted"/>
<reference evidence="1" key="1">
    <citation type="journal article" date="2022" name="Plant J.">
        <title>Strategies of tolerance reflected in two North American maple genomes.</title>
        <authorList>
            <person name="McEvoy S.L."/>
            <person name="Sezen U.U."/>
            <person name="Trouern-Trend A."/>
            <person name="McMahon S.M."/>
            <person name="Schaberg P.G."/>
            <person name="Yang J."/>
            <person name="Wegrzyn J.L."/>
            <person name="Swenson N.G."/>
        </authorList>
    </citation>
    <scope>NUCLEOTIDE SEQUENCE</scope>
    <source>
        <strain evidence="1">91603</strain>
    </source>
</reference>
<protein>
    <submittedName>
        <fullName evidence="1">Uncharacterized protein</fullName>
    </submittedName>
</protein>
<reference evidence="1" key="2">
    <citation type="submission" date="2023-02" db="EMBL/GenBank/DDBJ databases">
        <authorList>
            <person name="Swenson N.G."/>
            <person name="Wegrzyn J.L."/>
            <person name="Mcevoy S.L."/>
        </authorList>
    </citation>
    <scope>NUCLEOTIDE SEQUENCE</scope>
    <source>
        <strain evidence="1">91603</strain>
        <tissue evidence="1">Leaf</tissue>
    </source>
</reference>
<gene>
    <name evidence="1" type="ORF">LWI28_022726</name>
</gene>
<accession>A0AAD5J7V4</accession>
<dbReference type="EMBL" id="JAJSOW010000100">
    <property type="protein sequence ID" value="KAI9186956.1"/>
    <property type="molecule type" value="Genomic_DNA"/>
</dbReference>
<dbReference type="Proteomes" id="UP001064489">
    <property type="component" value="Chromosome 3"/>
</dbReference>
<evidence type="ECO:0000313" key="1">
    <source>
        <dbReference type="EMBL" id="KAI9186956.1"/>
    </source>
</evidence>
<sequence length="148" mass="16788">MEWSGEKQGRFTREEKGKAVLVDEDTVVSTNGSDFVDLNLRLGNGVENPVDTTVRFSDVDDSPEEIGLTTNLNERVDATISRDCENCKQGNRLVEEYINEFIQLNSRNLLLDNENMQIARFQAGLKLKIKEYTKMINTFTLGEAFDMA</sequence>
<comment type="caution">
    <text evidence="1">The sequence shown here is derived from an EMBL/GenBank/DDBJ whole genome shotgun (WGS) entry which is preliminary data.</text>
</comment>
<keyword evidence="2" id="KW-1185">Reference proteome</keyword>
<organism evidence="1 2">
    <name type="scientific">Acer negundo</name>
    <name type="common">Box elder</name>
    <dbReference type="NCBI Taxonomy" id="4023"/>
    <lineage>
        <taxon>Eukaryota</taxon>
        <taxon>Viridiplantae</taxon>
        <taxon>Streptophyta</taxon>
        <taxon>Embryophyta</taxon>
        <taxon>Tracheophyta</taxon>
        <taxon>Spermatophyta</taxon>
        <taxon>Magnoliopsida</taxon>
        <taxon>eudicotyledons</taxon>
        <taxon>Gunneridae</taxon>
        <taxon>Pentapetalae</taxon>
        <taxon>rosids</taxon>
        <taxon>malvids</taxon>
        <taxon>Sapindales</taxon>
        <taxon>Sapindaceae</taxon>
        <taxon>Hippocastanoideae</taxon>
        <taxon>Acereae</taxon>
        <taxon>Acer</taxon>
    </lineage>
</organism>
<evidence type="ECO:0000313" key="2">
    <source>
        <dbReference type="Proteomes" id="UP001064489"/>
    </source>
</evidence>
<dbReference type="AlphaFoldDB" id="A0AAD5J7V4"/>
<name>A0AAD5J7V4_ACENE</name>